<dbReference type="AlphaFoldDB" id="A0AAN8DU00"/>
<keyword evidence="2" id="KW-1185">Reference proteome</keyword>
<organism evidence="1 2">
    <name type="scientific">Champsocephalus gunnari</name>
    <name type="common">Mackerel icefish</name>
    <dbReference type="NCBI Taxonomy" id="52237"/>
    <lineage>
        <taxon>Eukaryota</taxon>
        <taxon>Metazoa</taxon>
        <taxon>Chordata</taxon>
        <taxon>Craniata</taxon>
        <taxon>Vertebrata</taxon>
        <taxon>Euteleostomi</taxon>
        <taxon>Actinopterygii</taxon>
        <taxon>Neopterygii</taxon>
        <taxon>Teleostei</taxon>
        <taxon>Neoteleostei</taxon>
        <taxon>Acanthomorphata</taxon>
        <taxon>Eupercaria</taxon>
        <taxon>Perciformes</taxon>
        <taxon>Notothenioidei</taxon>
        <taxon>Channichthyidae</taxon>
        <taxon>Champsocephalus</taxon>
    </lineage>
</organism>
<dbReference type="Proteomes" id="UP001331515">
    <property type="component" value="Unassembled WGS sequence"/>
</dbReference>
<sequence>MRQDPTRQDQGIKPWDLISVEPRGVLYTNKTGICGDVAMCQLPSALILLYSGLMSRWCAPPCVVQFSAP</sequence>
<accession>A0AAN8DU00</accession>
<gene>
    <name evidence="1" type="ORF">CgunFtcFv8_013209</name>
</gene>
<name>A0AAN8DU00_CHAGU</name>
<evidence type="ECO:0000313" key="1">
    <source>
        <dbReference type="EMBL" id="KAK5928120.1"/>
    </source>
</evidence>
<evidence type="ECO:0000313" key="2">
    <source>
        <dbReference type="Proteomes" id="UP001331515"/>
    </source>
</evidence>
<protein>
    <submittedName>
        <fullName evidence="1">Uncharacterized protein</fullName>
    </submittedName>
</protein>
<comment type="caution">
    <text evidence="1">The sequence shown here is derived from an EMBL/GenBank/DDBJ whole genome shotgun (WGS) entry which is preliminary data.</text>
</comment>
<reference evidence="1 2" key="1">
    <citation type="journal article" date="2023" name="Mol. Biol. Evol.">
        <title>Genomics of Secondarily Temperate Adaptation in the Only Non-Antarctic Icefish.</title>
        <authorList>
            <person name="Rivera-Colon A.G."/>
            <person name="Rayamajhi N."/>
            <person name="Minhas B.F."/>
            <person name="Madrigal G."/>
            <person name="Bilyk K.T."/>
            <person name="Yoon V."/>
            <person name="Hune M."/>
            <person name="Gregory S."/>
            <person name="Cheng C.H.C."/>
            <person name="Catchen J.M."/>
        </authorList>
    </citation>
    <scope>NUCLEOTIDE SEQUENCE [LARGE SCALE GENOMIC DNA]</scope>
    <source>
        <tissue evidence="1">White muscle</tissue>
    </source>
</reference>
<proteinExistence type="predicted"/>
<dbReference type="EMBL" id="JAURVH010001518">
    <property type="protein sequence ID" value="KAK5928120.1"/>
    <property type="molecule type" value="Genomic_DNA"/>
</dbReference>